<evidence type="ECO:0000256" key="4">
    <source>
        <dbReference type="ARBA" id="ARBA00022840"/>
    </source>
</evidence>
<dbReference type="InterPro" id="IPR025110">
    <property type="entry name" value="AMP-bd_C"/>
</dbReference>
<dbReference type="PANTHER" id="PTHR24096">
    <property type="entry name" value="LONG-CHAIN-FATTY-ACID--COA LIGASE"/>
    <property type="match status" value="1"/>
</dbReference>
<dbReference type="InterPro" id="IPR042099">
    <property type="entry name" value="ANL_N_sf"/>
</dbReference>
<dbReference type="OrthoDB" id="10253869at2759"/>
<dbReference type="OMA" id="PFNWALD"/>
<keyword evidence="2 8" id="KW-0436">Ligase</keyword>
<evidence type="ECO:0000256" key="2">
    <source>
        <dbReference type="ARBA" id="ARBA00022598"/>
    </source>
</evidence>
<keyword evidence="5" id="KW-0812">Transmembrane</keyword>
<dbReference type="AlphaFoldDB" id="A0A200R5N5"/>
<feature type="transmembrane region" description="Helical" evidence="5">
    <location>
        <begin position="231"/>
        <end position="252"/>
    </location>
</feature>
<dbReference type="InterPro" id="IPR020845">
    <property type="entry name" value="AMP-binding_CS"/>
</dbReference>
<dbReference type="InterPro" id="IPR045851">
    <property type="entry name" value="AMP-bd_C_sf"/>
</dbReference>
<dbReference type="GO" id="GO:0005524">
    <property type="term" value="F:ATP binding"/>
    <property type="evidence" value="ECO:0007669"/>
    <property type="project" value="UniProtKB-KW"/>
</dbReference>
<evidence type="ECO:0000256" key="3">
    <source>
        <dbReference type="ARBA" id="ARBA00022741"/>
    </source>
</evidence>
<feature type="domain" description="AMP-dependent synthetase/ligase" evidence="6">
    <location>
        <begin position="34"/>
        <end position="400"/>
    </location>
</feature>
<evidence type="ECO:0000256" key="5">
    <source>
        <dbReference type="SAM" id="Phobius"/>
    </source>
</evidence>
<gene>
    <name evidence="8" type="ORF">BVC80_1835g411</name>
</gene>
<dbReference type="CDD" id="cd05904">
    <property type="entry name" value="4CL"/>
    <property type="match status" value="1"/>
</dbReference>
<organism evidence="8 9">
    <name type="scientific">Macleaya cordata</name>
    <name type="common">Five-seeded plume-poppy</name>
    <name type="synonym">Bocconia cordata</name>
    <dbReference type="NCBI Taxonomy" id="56857"/>
    <lineage>
        <taxon>Eukaryota</taxon>
        <taxon>Viridiplantae</taxon>
        <taxon>Streptophyta</taxon>
        <taxon>Embryophyta</taxon>
        <taxon>Tracheophyta</taxon>
        <taxon>Spermatophyta</taxon>
        <taxon>Magnoliopsida</taxon>
        <taxon>Ranunculales</taxon>
        <taxon>Papaveraceae</taxon>
        <taxon>Papaveroideae</taxon>
        <taxon>Macleaya</taxon>
    </lineage>
</organism>
<evidence type="ECO:0000259" key="6">
    <source>
        <dbReference type="Pfam" id="PF00501"/>
    </source>
</evidence>
<keyword evidence="5" id="KW-1133">Transmembrane helix</keyword>
<dbReference type="InterPro" id="IPR000873">
    <property type="entry name" value="AMP-dep_synth/lig_dom"/>
</dbReference>
<evidence type="ECO:0000313" key="8">
    <source>
        <dbReference type="EMBL" id="OVA18005.1"/>
    </source>
</evidence>
<dbReference type="Proteomes" id="UP000195402">
    <property type="component" value="Unassembled WGS sequence"/>
</dbReference>
<dbReference type="SUPFAM" id="SSF56801">
    <property type="entry name" value="Acetyl-CoA synthetase-like"/>
    <property type="match status" value="1"/>
</dbReference>
<keyword evidence="9" id="KW-1185">Reference proteome</keyword>
<dbReference type="EMBL" id="MVGT01000437">
    <property type="protein sequence ID" value="OVA18005.1"/>
    <property type="molecule type" value="Genomic_DNA"/>
</dbReference>
<keyword evidence="3" id="KW-0547">Nucleotide-binding</keyword>
<protein>
    <submittedName>
        <fullName evidence="8">AMP-dependent synthetase/ligase</fullName>
    </submittedName>
</protein>
<dbReference type="PROSITE" id="PS00455">
    <property type="entry name" value="AMP_BINDING"/>
    <property type="match status" value="1"/>
</dbReference>
<dbReference type="STRING" id="56857.A0A200R5N5"/>
<dbReference type="Pfam" id="PF00501">
    <property type="entry name" value="AMP-binding"/>
    <property type="match status" value="1"/>
</dbReference>
<dbReference type="PANTHER" id="PTHR24096:SF425">
    <property type="entry name" value="4-COUMARATE--COA LIGASE-LIKE 7"/>
    <property type="match status" value="1"/>
</dbReference>
<reference evidence="8 9" key="1">
    <citation type="journal article" date="2017" name="Mol. Plant">
        <title>The Genome of Medicinal Plant Macleaya cordata Provides New Insights into Benzylisoquinoline Alkaloids Metabolism.</title>
        <authorList>
            <person name="Liu X."/>
            <person name="Liu Y."/>
            <person name="Huang P."/>
            <person name="Ma Y."/>
            <person name="Qing Z."/>
            <person name="Tang Q."/>
            <person name="Cao H."/>
            <person name="Cheng P."/>
            <person name="Zheng Y."/>
            <person name="Yuan Z."/>
            <person name="Zhou Y."/>
            <person name="Liu J."/>
            <person name="Tang Z."/>
            <person name="Zhuo Y."/>
            <person name="Zhang Y."/>
            <person name="Yu L."/>
            <person name="Huang J."/>
            <person name="Yang P."/>
            <person name="Peng Q."/>
            <person name="Zhang J."/>
            <person name="Jiang W."/>
            <person name="Zhang Z."/>
            <person name="Lin K."/>
            <person name="Ro D.K."/>
            <person name="Chen X."/>
            <person name="Xiong X."/>
            <person name="Shang Y."/>
            <person name="Huang S."/>
            <person name="Zeng J."/>
        </authorList>
    </citation>
    <scope>NUCLEOTIDE SEQUENCE [LARGE SCALE GENOMIC DNA]</scope>
    <source>
        <strain evidence="9">cv. BLH2017</strain>
        <tissue evidence="8">Root</tissue>
    </source>
</reference>
<dbReference type="GO" id="GO:0016405">
    <property type="term" value="F:CoA-ligase activity"/>
    <property type="evidence" value="ECO:0007669"/>
    <property type="project" value="TreeGrafter"/>
</dbReference>
<keyword evidence="4" id="KW-0067">ATP-binding</keyword>
<feature type="transmembrane region" description="Helical" evidence="5">
    <location>
        <begin position="90"/>
        <end position="113"/>
    </location>
</feature>
<proteinExistence type="inferred from homology"/>
<evidence type="ECO:0000256" key="1">
    <source>
        <dbReference type="ARBA" id="ARBA00006432"/>
    </source>
</evidence>
<comment type="similarity">
    <text evidence="1">Belongs to the ATP-dependent AMP-binding enzyme family.</text>
</comment>
<sequence>MEKSGFGKDGIYRSLRPPLNLPTDPNTSIFSFLFRNSNSYPDKIALVDVDSGETLTFNQFKSMVSRVSHGLIQLGIKKGDVVLIFAPNSIQFVLCFLGVVAIGAIATTVNPLYTTAEISKQVRDSGPKLVVTVSQLYEKVKDFGLPAVILGSPSFSLSGPGFTNFSQLVELAGSVSGFPPASVKQTDTAALLYSSGTTGTSKGVILTHRNFIAAALMAAADQDFYGEMHNVFLCFLPMFHIFGLSIITYAQLQRGNMVISMGRFDIEQVLKSVVKYKVTHLFVVPPVMIALAKQSFVKKYDLSSLKVLGSGAAPLGKDIMEECSKNIPSAYVVQGYGLTETCGIVSIENAYEGVRHSGSAGNLAPGIESKIVSVDSMKPLPPNQLGEIWVRGPNMMQGYFNNPQATELTLDKQGWVHTGDLGYFDEKGQLFVVDRIKELIKYKGFQIAPAELEGLLLSHPEILDAVVIPFPDAEAGEVPIAYVVRASNSSLNEVDVKKFIEQQVAPFKKLRRVTFVSSVPKSASGKILRRELIEKVRSKM</sequence>
<dbReference type="FunFam" id="3.40.50.12780:FF:000003">
    <property type="entry name" value="Long-chain-fatty-acid--CoA ligase FadD"/>
    <property type="match status" value="1"/>
</dbReference>
<dbReference type="FunFam" id="3.30.300.30:FF:000007">
    <property type="entry name" value="4-coumarate--CoA ligase 2"/>
    <property type="match status" value="1"/>
</dbReference>
<keyword evidence="5" id="KW-0472">Membrane</keyword>
<comment type="caution">
    <text evidence="8">The sequence shown here is derived from an EMBL/GenBank/DDBJ whole genome shotgun (WGS) entry which is preliminary data.</text>
</comment>
<feature type="domain" description="AMP-binding enzyme C-terminal" evidence="7">
    <location>
        <begin position="451"/>
        <end position="526"/>
    </location>
</feature>
<dbReference type="FunCoup" id="A0A200R5N5">
    <property type="interactions" value="2488"/>
</dbReference>
<evidence type="ECO:0000259" key="7">
    <source>
        <dbReference type="Pfam" id="PF13193"/>
    </source>
</evidence>
<evidence type="ECO:0000313" key="9">
    <source>
        <dbReference type="Proteomes" id="UP000195402"/>
    </source>
</evidence>
<dbReference type="InParanoid" id="A0A200R5N5"/>
<accession>A0A200R5N5</accession>
<dbReference type="Pfam" id="PF13193">
    <property type="entry name" value="AMP-binding_C"/>
    <property type="match status" value="1"/>
</dbReference>
<name>A0A200R5N5_MACCD</name>
<dbReference type="Gene3D" id="3.30.300.30">
    <property type="match status" value="1"/>
</dbReference>
<dbReference type="Gene3D" id="3.40.50.12780">
    <property type="entry name" value="N-terminal domain of ligase-like"/>
    <property type="match status" value="1"/>
</dbReference>